<evidence type="ECO:0000256" key="2">
    <source>
        <dbReference type="ARBA" id="ARBA00007316"/>
    </source>
</evidence>
<feature type="domain" description="AAA" evidence="19">
    <location>
        <begin position="542"/>
        <end position="686"/>
    </location>
</feature>
<dbReference type="GO" id="GO:0005524">
    <property type="term" value="F:ATP binding"/>
    <property type="evidence" value="ECO:0007669"/>
    <property type="project" value="UniProtKB-KW"/>
</dbReference>
<evidence type="ECO:0000256" key="15">
    <source>
        <dbReference type="ARBA" id="ARBA00051245"/>
    </source>
</evidence>
<dbReference type="Pfam" id="PF02706">
    <property type="entry name" value="Wzz"/>
    <property type="match status" value="1"/>
</dbReference>
<dbReference type="InterPro" id="IPR050445">
    <property type="entry name" value="Bact_polysacc_biosynth/exp"/>
</dbReference>
<evidence type="ECO:0000256" key="17">
    <source>
        <dbReference type="SAM" id="Phobius"/>
    </source>
</evidence>
<keyword evidence="11" id="KW-0067">ATP-binding</keyword>
<name>A0A6M1R838_9GAMM</name>
<keyword evidence="14" id="KW-0829">Tyrosine-protein kinase</keyword>
<dbReference type="CDD" id="cd05387">
    <property type="entry name" value="BY-kinase"/>
    <property type="match status" value="1"/>
</dbReference>
<keyword evidence="9" id="KW-0547">Nucleotide-binding</keyword>
<evidence type="ECO:0000256" key="8">
    <source>
        <dbReference type="ARBA" id="ARBA00022692"/>
    </source>
</evidence>
<keyword evidence="22" id="KW-1185">Reference proteome</keyword>
<dbReference type="EC" id="2.7.10.2" evidence="4"/>
<evidence type="ECO:0000259" key="19">
    <source>
        <dbReference type="Pfam" id="PF13614"/>
    </source>
</evidence>
<dbReference type="GO" id="GO:0005886">
    <property type="term" value="C:plasma membrane"/>
    <property type="evidence" value="ECO:0007669"/>
    <property type="project" value="UniProtKB-SubCell"/>
</dbReference>
<comment type="caution">
    <text evidence="21">The sequence shown here is derived from an EMBL/GenBank/DDBJ whole genome shotgun (WGS) entry which is preliminary data.</text>
</comment>
<keyword evidence="16" id="KW-0175">Coiled coil</keyword>
<comment type="similarity">
    <text evidence="3">Belongs to the etk/wzc family.</text>
</comment>
<evidence type="ECO:0000256" key="6">
    <source>
        <dbReference type="ARBA" id="ARBA00022519"/>
    </source>
</evidence>
<dbReference type="GO" id="GO:0042802">
    <property type="term" value="F:identical protein binding"/>
    <property type="evidence" value="ECO:0007669"/>
    <property type="project" value="UniProtKB-ARBA"/>
</dbReference>
<accession>A0A6M1R838</accession>
<feature type="coiled-coil region" evidence="16">
    <location>
        <begin position="358"/>
        <end position="385"/>
    </location>
</feature>
<keyword evidence="6" id="KW-0997">Cell inner membrane</keyword>
<keyword evidence="10 21" id="KW-0418">Kinase</keyword>
<dbReference type="PANTHER" id="PTHR32309">
    <property type="entry name" value="TYROSINE-PROTEIN KINASE"/>
    <property type="match status" value="1"/>
</dbReference>
<dbReference type="InterPro" id="IPR003856">
    <property type="entry name" value="LPS_length_determ_N"/>
</dbReference>
<dbReference type="AlphaFoldDB" id="A0A6M1R838"/>
<evidence type="ECO:0000259" key="18">
    <source>
        <dbReference type="Pfam" id="PF02706"/>
    </source>
</evidence>
<evidence type="ECO:0000256" key="14">
    <source>
        <dbReference type="ARBA" id="ARBA00023137"/>
    </source>
</evidence>
<gene>
    <name evidence="21" type="ORF">G5S52_02875</name>
</gene>
<sequence>MNHSKIEDTSDEIDIQKLFSIIRKSMLSIIIFTVLVTAIATLLVYSIKPQFQATATILIETQKKNTVSIEDVVGIDSTKQEYFLTQLEVLKSNALAERVILELHLDELPEFNGLDPNAKPTLRDKIKEIYQSLPIYKAVFVTNKVIDIEQQNEILRQRVLNNFRSKLNVSAVGKTQLVRISFTSFDSKLAAKIANAVGQSYIEQNLDARISATQEASAWLTKRAKELKFQLEHSESALTRFLTQEGLIDSSGIDNLTTTELETLTLRLSEARDRRVAAESLFAVLRSNKDTDISSLASVTEIANHPQVKGILASQSSVEERITELSKRYGPKHDKMIHAMAQYNAIKQRSDKFLTQLANGIEKELQSARELESALRREMRDKKDEFQGIAVKRARYDVLKREVKTNRDLYDLFLTRQKETTATSDFTPVNARFTDEALQPLTPSKPKKKLIIVLASLMGLMVSVAFALLIEAFKQTFEKPEDVEERLGVAPLGTVPMLKGRKFKKNGISPSVFFEDSNAGFSEAFRQIRTSLLLNQAYQSRKLIAIASSMPSEGKTTSAINIATSLATMEKVLIIDADLRKPSLMTRFGAPQSQSGLTHHLLMNQDLESCIFHDEVSKVDVLPAGMIPPNPLEVLSSQAFKVLVDKLTLKYDRIIIDTPPTLLFSDSLVVGDICGGAIIVVKANQTRTEQVQKTIGKFIHHKINLDGIVLNRVSKKQSQSSAYYGEYGSYYGAKS</sequence>
<evidence type="ECO:0000256" key="16">
    <source>
        <dbReference type="SAM" id="Coils"/>
    </source>
</evidence>
<reference evidence="21 22" key="1">
    <citation type="submission" date="2020-02" db="EMBL/GenBank/DDBJ databases">
        <title>The draft genome of Grimontia sedimenta sp. nov., isolated from benthic sediments near coral reefs south of Kuwait.</title>
        <authorList>
            <person name="Mahmoud H.M."/>
            <person name="Jose L."/>
            <person name="Eapen S."/>
        </authorList>
    </citation>
    <scope>NUCLEOTIDE SEQUENCE [LARGE SCALE GENOMIC DNA]</scope>
    <source>
        <strain evidence="21 22">S25</strain>
    </source>
</reference>
<feature type="domain" description="Polysaccharide chain length determinant N-terminal" evidence="18">
    <location>
        <begin position="11"/>
        <end position="102"/>
    </location>
</feature>
<evidence type="ECO:0000256" key="7">
    <source>
        <dbReference type="ARBA" id="ARBA00022679"/>
    </source>
</evidence>
<evidence type="ECO:0000313" key="22">
    <source>
        <dbReference type="Proteomes" id="UP000473008"/>
    </source>
</evidence>
<keyword evidence="12 17" id="KW-1133">Transmembrane helix</keyword>
<dbReference type="InterPro" id="IPR032807">
    <property type="entry name" value="GNVR"/>
</dbReference>
<dbReference type="NCBIfam" id="TIGR01007">
    <property type="entry name" value="eps_fam"/>
    <property type="match status" value="1"/>
</dbReference>
<dbReference type="Pfam" id="PF13614">
    <property type="entry name" value="AAA_31"/>
    <property type="match status" value="1"/>
</dbReference>
<keyword evidence="7" id="KW-0808">Transferase</keyword>
<comment type="similarity">
    <text evidence="2">Belongs to the CpsD/CapB family.</text>
</comment>
<dbReference type="FunFam" id="3.40.50.300:FF:000527">
    <property type="entry name" value="Tyrosine-protein kinase etk"/>
    <property type="match status" value="1"/>
</dbReference>
<dbReference type="Pfam" id="PF13807">
    <property type="entry name" value="GNVR"/>
    <property type="match status" value="1"/>
</dbReference>
<dbReference type="PANTHER" id="PTHR32309:SF13">
    <property type="entry name" value="FERRIC ENTEROBACTIN TRANSPORT PROTEIN FEPE"/>
    <property type="match status" value="1"/>
</dbReference>
<evidence type="ECO:0000256" key="4">
    <source>
        <dbReference type="ARBA" id="ARBA00011903"/>
    </source>
</evidence>
<protein>
    <recommendedName>
        <fullName evidence="4">non-specific protein-tyrosine kinase</fullName>
        <ecNumber evidence="4">2.7.10.2</ecNumber>
    </recommendedName>
</protein>
<dbReference type="Proteomes" id="UP000473008">
    <property type="component" value="Unassembled WGS sequence"/>
</dbReference>
<comment type="catalytic activity">
    <reaction evidence="15">
        <text>L-tyrosyl-[protein] + ATP = O-phospho-L-tyrosyl-[protein] + ADP + H(+)</text>
        <dbReference type="Rhea" id="RHEA:10596"/>
        <dbReference type="Rhea" id="RHEA-COMP:10136"/>
        <dbReference type="Rhea" id="RHEA-COMP:20101"/>
        <dbReference type="ChEBI" id="CHEBI:15378"/>
        <dbReference type="ChEBI" id="CHEBI:30616"/>
        <dbReference type="ChEBI" id="CHEBI:46858"/>
        <dbReference type="ChEBI" id="CHEBI:61978"/>
        <dbReference type="ChEBI" id="CHEBI:456216"/>
        <dbReference type="EC" id="2.7.10.2"/>
    </reaction>
</comment>
<dbReference type="InterPro" id="IPR005702">
    <property type="entry name" value="Wzc-like_C"/>
</dbReference>
<dbReference type="RefSeq" id="WP_165011687.1">
    <property type="nucleotide sequence ID" value="NZ_JAALDL010000001.1"/>
</dbReference>
<dbReference type="InterPro" id="IPR027417">
    <property type="entry name" value="P-loop_NTPase"/>
</dbReference>
<feature type="transmembrane region" description="Helical" evidence="17">
    <location>
        <begin position="26"/>
        <end position="47"/>
    </location>
</feature>
<feature type="transmembrane region" description="Helical" evidence="17">
    <location>
        <begin position="450"/>
        <end position="470"/>
    </location>
</feature>
<dbReference type="SUPFAM" id="SSF52540">
    <property type="entry name" value="P-loop containing nucleoside triphosphate hydrolases"/>
    <property type="match status" value="1"/>
</dbReference>
<keyword evidence="8 17" id="KW-0812">Transmembrane</keyword>
<evidence type="ECO:0000256" key="9">
    <source>
        <dbReference type="ARBA" id="ARBA00022741"/>
    </source>
</evidence>
<evidence type="ECO:0000256" key="13">
    <source>
        <dbReference type="ARBA" id="ARBA00023136"/>
    </source>
</evidence>
<dbReference type="EMBL" id="JAALDL010000001">
    <property type="protein sequence ID" value="NGN96634.1"/>
    <property type="molecule type" value="Genomic_DNA"/>
</dbReference>
<evidence type="ECO:0000313" key="21">
    <source>
        <dbReference type="EMBL" id="NGN96634.1"/>
    </source>
</evidence>
<evidence type="ECO:0000259" key="20">
    <source>
        <dbReference type="Pfam" id="PF13807"/>
    </source>
</evidence>
<keyword evidence="5" id="KW-1003">Cell membrane</keyword>
<feature type="domain" description="Tyrosine-protein kinase G-rich" evidence="20">
    <location>
        <begin position="399"/>
        <end position="469"/>
    </location>
</feature>
<organism evidence="21 22">
    <name type="scientific">Grimontia sedimenti</name>
    <dbReference type="NCBI Taxonomy" id="2711294"/>
    <lineage>
        <taxon>Bacteria</taxon>
        <taxon>Pseudomonadati</taxon>
        <taxon>Pseudomonadota</taxon>
        <taxon>Gammaproteobacteria</taxon>
        <taxon>Vibrionales</taxon>
        <taxon>Vibrionaceae</taxon>
        <taxon>Grimontia</taxon>
    </lineage>
</organism>
<dbReference type="GO" id="GO:0004715">
    <property type="term" value="F:non-membrane spanning protein tyrosine kinase activity"/>
    <property type="evidence" value="ECO:0007669"/>
    <property type="project" value="UniProtKB-EC"/>
</dbReference>
<evidence type="ECO:0000256" key="3">
    <source>
        <dbReference type="ARBA" id="ARBA00008883"/>
    </source>
</evidence>
<evidence type="ECO:0000256" key="10">
    <source>
        <dbReference type="ARBA" id="ARBA00022777"/>
    </source>
</evidence>
<evidence type="ECO:0000256" key="12">
    <source>
        <dbReference type="ARBA" id="ARBA00022989"/>
    </source>
</evidence>
<keyword evidence="13 17" id="KW-0472">Membrane</keyword>
<evidence type="ECO:0000256" key="11">
    <source>
        <dbReference type="ARBA" id="ARBA00022840"/>
    </source>
</evidence>
<evidence type="ECO:0000256" key="1">
    <source>
        <dbReference type="ARBA" id="ARBA00004429"/>
    </source>
</evidence>
<dbReference type="InterPro" id="IPR025669">
    <property type="entry name" value="AAA_dom"/>
</dbReference>
<proteinExistence type="inferred from homology"/>
<evidence type="ECO:0000256" key="5">
    <source>
        <dbReference type="ARBA" id="ARBA00022475"/>
    </source>
</evidence>
<comment type="subcellular location">
    <subcellularLocation>
        <location evidence="1">Cell inner membrane</location>
        <topology evidence="1">Multi-pass membrane protein</topology>
    </subcellularLocation>
</comment>
<dbReference type="Gene3D" id="3.40.50.300">
    <property type="entry name" value="P-loop containing nucleotide triphosphate hydrolases"/>
    <property type="match status" value="1"/>
</dbReference>